<dbReference type="Pfam" id="PF00567">
    <property type="entry name" value="TUDOR"/>
    <property type="match status" value="1"/>
</dbReference>
<dbReference type="Gene3D" id="2.40.50.90">
    <property type="match status" value="2"/>
</dbReference>
<protein>
    <submittedName>
        <fullName evidence="3">NEDD4-binding protein 2-like 2</fullName>
    </submittedName>
</protein>
<evidence type="ECO:0000256" key="1">
    <source>
        <dbReference type="SAM" id="MobiDB-lite"/>
    </source>
</evidence>
<dbReference type="PROSITE" id="PS50304">
    <property type="entry name" value="TUDOR"/>
    <property type="match status" value="1"/>
</dbReference>
<feature type="compositionally biased region" description="Low complexity" evidence="1">
    <location>
        <begin position="562"/>
        <end position="576"/>
    </location>
</feature>
<feature type="compositionally biased region" description="Pro residues" evidence="1">
    <location>
        <begin position="876"/>
        <end position="896"/>
    </location>
</feature>
<proteinExistence type="predicted"/>
<dbReference type="AlphaFoldDB" id="A0A8D8MEV3"/>
<evidence type="ECO:0000313" key="3">
    <source>
        <dbReference type="EMBL" id="CAG6622952.1"/>
    </source>
</evidence>
<dbReference type="Pfam" id="PF13671">
    <property type="entry name" value="AAA_33"/>
    <property type="match status" value="1"/>
</dbReference>
<name>A0A8D8MEV3_9HEMI</name>
<organism evidence="3">
    <name type="scientific">Cacopsylla melanoneura</name>
    <dbReference type="NCBI Taxonomy" id="428564"/>
    <lineage>
        <taxon>Eukaryota</taxon>
        <taxon>Metazoa</taxon>
        <taxon>Ecdysozoa</taxon>
        <taxon>Arthropoda</taxon>
        <taxon>Hexapoda</taxon>
        <taxon>Insecta</taxon>
        <taxon>Pterygota</taxon>
        <taxon>Neoptera</taxon>
        <taxon>Paraneoptera</taxon>
        <taxon>Hemiptera</taxon>
        <taxon>Sternorrhyncha</taxon>
        <taxon>Psylloidea</taxon>
        <taxon>Psyllidae</taxon>
        <taxon>Psyllinae</taxon>
        <taxon>Cacopsylla</taxon>
    </lineage>
</organism>
<reference evidence="3" key="1">
    <citation type="submission" date="2021-05" db="EMBL/GenBank/DDBJ databases">
        <authorList>
            <person name="Alioto T."/>
            <person name="Alioto T."/>
            <person name="Gomez Garrido J."/>
        </authorList>
    </citation>
    <scope>NUCLEOTIDE SEQUENCE</scope>
</reference>
<dbReference type="InterPro" id="IPR002999">
    <property type="entry name" value="Tudor"/>
</dbReference>
<sequence>MTTKELKDKFEKVCSQGQQIQKTLKYHQNKLKSLFSNPKTDSTVLEAALDKLATVYSELDACINQDYPQLKFNFFPSNMDVSYSVKYAGGTFPDDLTLCHNKKSKLKEIRSSLKRKIISKELSKVSCVEERDCVIAVDMKRMVVRGVVIGVTHQIVKLLDIDTGDYKNAVVDNIYELDEEAVSLYALCVRCGLDGDLADLKEFWTADLSHYFISALNYGELVIETSHYVDESTSIPPRFKVTIEVFVDDTKVLNVNHWVCDQLLPLVKREAQNCLDLQKVIQGLDPKVLMPYLQVGSGVSLDSSSNLSDSVVCSSQIISSPESSARSSSSESSEEYSVDIQIDKFDTPSFLPSTSAVINGPALSSGKKEIDVYFTNENMVASPSSESLVAERSKSKCDCGTNCAPIVGCCPPELLQSNPKVSRITTVIPSLASIPHGEPFYYKMKNKSKSSLLPTPSTTHTNTSGDTNKSETELRSMESAFYNNFYERKAPLLATPTHPHAPMNPPSNGYVGGSLPLLQRASWYQKVQPQGILVPIRNVTARPKWSNGRLPPDGIKHRSDNSLSSTSPSHLGSSSRRGPRSHLYTLPLPSYMTEADGYGAGLNASAGDAFVGGVGYPEEKLVPLSGSGGSGPNSRGEGLSLKQQHFCLAGHLDKVQCVKLPRSVLLVEPGQERKALISFTETPSKFFVNIVDENNAHLEQLEEELCSHYSQVNNLVSLVTIEEARYHLGEYVAAKWKSDNRWYRARVIDWNVCTKNSIAILYVDHGNVDLVPLDYIQPLDPHFTQYAIMALPCHLAHVSPASSSGWSQDAIDMFSQFCDKPLELFYLTFQPSGSNDSFCSWSVVLRNAKGECINELLVSAGHAIHTGKINGHTTPAPVPPAPAQPPTPTPLTPAPTPDRDQPREDKEKTSNSSTIVHMGQDSFKPLENRSDDSKAVFYKEQIARNRIANLKALDRIIASVKADGKVLILLRGLPGCGKTTWAEELVNSLCKLSAQSKPVLFNADQYFETPEGYKYDVKKIGEAHNWTYKRTELAMTDFTSPIIIDNTNTEEFEIMNYYNLAYHNWYSFFVLEPETEWAFDVKELARKTKHGVPVEKIGRMLRKYVWPNGQVWGKNSGIEGCTQQLQDSKIT</sequence>
<dbReference type="GO" id="GO:0005737">
    <property type="term" value="C:cytoplasm"/>
    <property type="evidence" value="ECO:0007669"/>
    <property type="project" value="UniProtKB-ARBA"/>
</dbReference>
<dbReference type="Gene3D" id="3.40.50.300">
    <property type="entry name" value="P-loop containing nucleotide triphosphate hydrolases"/>
    <property type="match status" value="1"/>
</dbReference>
<feature type="compositionally biased region" description="Basic and acidic residues" evidence="1">
    <location>
        <begin position="897"/>
        <end position="909"/>
    </location>
</feature>
<dbReference type="Gene3D" id="2.30.30.140">
    <property type="match status" value="2"/>
</dbReference>
<dbReference type="SUPFAM" id="SSF63748">
    <property type="entry name" value="Tudor/PWWP/MBT"/>
    <property type="match status" value="1"/>
</dbReference>
<feature type="domain" description="Tudor" evidence="2">
    <location>
        <begin position="725"/>
        <end position="786"/>
    </location>
</feature>
<dbReference type="PANTHER" id="PTHR13308">
    <property type="entry name" value="NEDD4-BINDING PROTEIN 2-LIKE 1"/>
    <property type="match status" value="1"/>
</dbReference>
<evidence type="ECO:0000259" key="2">
    <source>
        <dbReference type="PROSITE" id="PS50304"/>
    </source>
</evidence>
<dbReference type="InterPro" id="IPR026302">
    <property type="entry name" value="NEDD4-bd_p2"/>
</dbReference>
<dbReference type="PANTHER" id="PTHR13308:SF40">
    <property type="entry name" value="NEDD4-BINDING PROTEIN 2-LIKE 1"/>
    <property type="match status" value="1"/>
</dbReference>
<dbReference type="SUPFAM" id="SSF52540">
    <property type="entry name" value="P-loop containing nucleoside triphosphate hydrolases"/>
    <property type="match status" value="1"/>
</dbReference>
<accession>A0A8D8MEV3</accession>
<feature type="compositionally biased region" description="Low complexity" evidence="1">
    <location>
        <begin position="451"/>
        <end position="464"/>
    </location>
</feature>
<dbReference type="SMART" id="SM00333">
    <property type="entry name" value="TUDOR"/>
    <property type="match status" value="1"/>
</dbReference>
<feature type="region of interest" description="Disordered" evidence="1">
    <location>
        <begin position="868"/>
        <end position="924"/>
    </location>
</feature>
<feature type="region of interest" description="Disordered" evidence="1">
    <location>
        <begin position="451"/>
        <end position="472"/>
    </location>
</feature>
<dbReference type="InterPro" id="IPR027417">
    <property type="entry name" value="P-loop_NTPase"/>
</dbReference>
<dbReference type="EMBL" id="HBUF01053781">
    <property type="protein sequence ID" value="CAG6622952.1"/>
    <property type="molecule type" value="Transcribed_RNA"/>
</dbReference>
<dbReference type="InterPro" id="IPR035437">
    <property type="entry name" value="SNase_OB-fold_sf"/>
</dbReference>
<feature type="region of interest" description="Disordered" evidence="1">
    <location>
        <begin position="543"/>
        <end position="582"/>
    </location>
</feature>